<feature type="compositionally biased region" description="Low complexity" evidence="1">
    <location>
        <begin position="329"/>
        <end position="346"/>
    </location>
</feature>
<sequence length="500" mass="55705">MALGQPALKIKTEDKDECHKRQGNLCARAHTHRGSCQHGRDRSVKWPAPQPSRPPRTTSRRSRGRCQPGMDELARWAAGAPRRVGGQLNPNLRGHRHLEEGRTGENIRAGDELTEGEESLLVGKKRQSDSILLGEWSQDGLEVKRVRNGEPEEGGKKNEAGRKRRRREREELKEQLEEARERLQALQEKVWKVFGEKHRLEEERGRHGNKDVGTEDEEDVFDEDDGGDLEKESFSLLSGSPFETFHKHREDKQKDKEGRTERGGGGRPHLERVTDGGGLSLEADEWNGMEDDGEEGGQKFAQALKVELGSAVARVIDRVLRLYGEMMDAAPSSPSSPPSALAFLPSELGSNGGRESGLWMGLLMGGRGEDKRRGKGEKAEEDGEKQLQKLLPHLAPSRKDYLSSEPFFDFSSHPSPHPTFPPLPLLGPLDPSLARHSGRERERGMRGDGGMRGGIEGGELFLTAGGISFSVFNQIKCLKRAIPFNKSVKYDDVHTEKIEK</sequence>
<feature type="compositionally biased region" description="Basic and acidic residues" evidence="1">
    <location>
        <begin position="168"/>
        <end position="177"/>
    </location>
</feature>
<feature type="compositionally biased region" description="Acidic residues" evidence="1">
    <location>
        <begin position="214"/>
        <end position="227"/>
    </location>
</feature>
<evidence type="ECO:0000313" key="2">
    <source>
        <dbReference type="EMBL" id="CAG04606.1"/>
    </source>
</evidence>
<feature type="region of interest" description="Disordered" evidence="1">
    <location>
        <begin position="364"/>
        <end position="384"/>
    </location>
</feature>
<dbReference type="EMBL" id="CAAE01014744">
    <property type="protein sequence ID" value="CAG04606.1"/>
    <property type="molecule type" value="Genomic_DNA"/>
</dbReference>
<feature type="region of interest" description="Disordered" evidence="1">
    <location>
        <begin position="197"/>
        <end position="295"/>
    </location>
</feature>
<dbReference type="OrthoDB" id="8965205at2759"/>
<reference evidence="2" key="2">
    <citation type="submission" date="2004-02" db="EMBL/GenBank/DDBJ databases">
        <authorList>
            <consortium name="Genoscope"/>
            <consortium name="Whitehead Institute Centre for Genome Research"/>
        </authorList>
    </citation>
    <scope>NUCLEOTIDE SEQUENCE</scope>
</reference>
<feature type="compositionally biased region" description="Basic and acidic residues" evidence="1">
    <location>
        <begin position="97"/>
        <end position="111"/>
    </location>
</feature>
<dbReference type="GO" id="GO:0005634">
    <property type="term" value="C:nucleus"/>
    <property type="evidence" value="ECO:0007669"/>
    <property type="project" value="TreeGrafter"/>
</dbReference>
<feature type="compositionally biased region" description="Basic and acidic residues" evidence="1">
    <location>
        <begin position="10"/>
        <end position="20"/>
    </location>
</feature>
<name>Q4S426_TETNG</name>
<feature type="compositionally biased region" description="Basic and acidic residues" evidence="1">
    <location>
        <begin position="244"/>
        <end position="274"/>
    </location>
</feature>
<proteinExistence type="predicted"/>
<feature type="compositionally biased region" description="Basic and acidic residues" evidence="1">
    <location>
        <begin position="141"/>
        <end position="161"/>
    </location>
</feature>
<feature type="compositionally biased region" description="Basic and acidic residues" evidence="1">
    <location>
        <begin position="197"/>
        <end position="213"/>
    </location>
</feature>
<dbReference type="AlphaFoldDB" id="Q4S426"/>
<reference evidence="2" key="1">
    <citation type="journal article" date="2004" name="Nature">
        <title>Genome duplication in the teleost fish Tetraodon nigroviridis reveals the early vertebrate proto-karyotype.</title>
        <authorList>
            <person name="Jaillon O."/>
            <person name="Aury J.-M."/>
            <person name="Brunet F."/>
            <person name="Petit J.-L."/>
            <person name="Stange-Thomann N."/>
            <person name="Mauceli E."/>
            <person name="Bouneau L."/>
            <person name="Fischer C."/>
            <person name="Ozouf-Costaz C."/>
            <person name="Bernot A."/>
            <person name="Nicaud S."/>
            <person name="Jaffe D."/>
            <person name="Fisher S."/>
            <person name="Lutfalla G."/>
            <person name="Dossat C."/>
            <person name="Segurens B."/>
            <person name="Dasilva C."/>
            <person name="Salanoubat M."/>
            <person name="Levy M."/>
            <person name="Boudet N."/>
            <person name="Castellano S."/>
            <person name="Anthouard V."/>
            <person name="Jubin C."/>
            <person name="Castelli V."/>
            <person name="Katinka M."/>
            <person name="Vacherie B."/>
            <person name="Biemont C."/>
            <person name="Skalli Z."/>
            <person name="Cattolico L."/>
            <person name="Poulain J."/>
            <person name="De Berardinis V."/>
            <person name="Cruaud C."/>
            <person name="Duprat S."/>
            <person name="Brottier P."/>
            <person name="Coutanceau J.-P."/>
            <person name="Gouzy J."/>
            <person name="Parra G."/>
            <person name="Lardier G."/>
            <person name="Chapple C."/>
            <person name="McKernan K.J."/>
            <person name="McEwan P."/>
            <person name="Bosak S."/>
            <person name="Kellis M."/>
            <person name="Volff J.-N."/>
            <person name="Guigo R."/>
            <person name="Zody M.C."/>
            <person name="Mesirov J."/>
            <person name="Lindblad-Toh K."/>
            <person name="Birren B."/>
            <person name="Nusbaum C."/>
            <person name="Kahn D."/>
            <person name="Robinson-Rechavi M."/>
            <person name="Laudet V."/>
            <person name="Schachter V."/>
            <person name="Quetier F."/>
            <person name="Saurin W."/>
            <person name="Scarpelli C."/>
            <person name="Wincker P."/>
            <person name="Lander E.S."/>
            <person name="Weissenbach J."/>
            <person name="Roest Crollius H."/>
        </authorList>
    </citation>
    <scope>NUCLEOTIDE SEQUENCE [LARGE SCALE GENOMIC DNA]</scope>
</reference>
<feature type="compositionally biased region" description="Acidic residues" evidence="1">
    <location>
        <begin position="282"/>
        <end position="295"/>
    </location>
</feature>
<accession>Q4S426</accession>
<feature type="region of interest" description="Disordered" evidence="1">
    <location>
        <begin position="1"/>
        <end position="121"/>
    </location>
</feature>
<feature type="compositionally biased region" description="Basic and acidic residues" evidence="1">
    <location>
        <begin position="367"/>
        <end position="378"/>
    </location>
</feature>
<dbReference type="GO" id="GO:0000981">
    <property type="term" value="F:DNA-binding transcription factor activity, RNA polymerase II-specific"/>
    <property type="evidence" value="ECO:0007669"/>
    <property type="project" value="TreeGrafter"/>
</dbReference>
<dbReference type="InterPro" id="IPR039350">
    <property type="entry name" value="Prospero_homeodomain"/>
</dbReference>
<dbReference type="KEGG" id="tng:GSTEN00024378G001"/>
<dbReference type="PANTHER" id="PTHR12198:SF11">
    <property type="entry name" value="PROSPERO HOMEOBOX 3"/>
    <property type="match status" value="1"/>
</dbReference>
<dbReference type="PANTHER" id="PTHR12198">
    <property type="entry name" value="HOMEOBOX PROTEIN PROSPERO/PROX-1/CEH-26"/>
    <property type="match status" value="1"/>
</dbReference>
<protein>
    <submittedName>
        <fullName evidence="2">Chromosome 20 SCAF14744, whole genome shotgun sequence</fullName>
    </submittedName>
</protein>
<organism evidence="2">
    <name type="scientific">Tetraodon nigroviridis</name>
    <name type="common">Spotted green pufferfish</name>
    <name type="synonym">Chelonodon nigroviridis</name>
    <dbReference type="NCBI Taxonomy" id="99883"/>
    <lineage>
        <taxon>Eukaryota</taxon>
        <taxon>Metazoa</taxon>
        <taxon>Chordata</taxon>
        <taxon>Craniata</taxon>
        <taxon>Vertebrata</taxon>
        <taxon>Euteleostomi</taxon>
        <taxon>Actinopterygii</taxon>
        <taxon>Neopterygii</taxon>
        <taxon>Teleostei</taxon>
        <taxon>Neoteleostei</taxon>
        <taxon>Acanthomorphata</taxon>
        <taxon>Eupercaria</taxon>
        <taxon>Tetraodontiformes</taxon>
        <taxon>Tetradontoidea</taxon>
        <taxon>Tetraodontidae</taxon>
        <taxon>Tetraodon</taxon>
    </lineage>
</organism>
<feature type="region of interest" description="Disordered" evidence="1">
    <location>
        <begin position="135"/>
        <end position="177"/>
    </location>
</feature>
<feature type="region of interest" description="Disordered" evidence="1">
    <location>
        <begin position="328"/>
        <end position="348"/>
    </location>
</feature>
<gene>
    <name evidence="2" type="ORF">GSTENG00024378001</name>
</gene>
<evidence type="ECO:0000256" key="1">
    <source>
        <dbReference type="SAM" id="MobiDB-lite"/>
    </source>
</evidence>
<dbReference type="GO" id="GO:0000978">
    <property type="term" value="F:RNA polymerase II cis-regulatory region sequence-specific DNA binding"/>
    <property type="evidence" value="ECO:0007669"/>
    <property type="project" value="TreeGrafter"/>
</dbReference>